<dbReference type="InterPro" id="IPR036390">
    <property type="entry name" value="WH_DNA-bd_sf"/>
</dbReference>
<comment type="caution">
    <text evidence="2">The sequence shown here is derived from an EMBL/GenBank/DDBJ whole genome shotgun (WGS) entry which is preliminary data.</text>
</comment>
<dbReference type="InterPro" id="IPR039422">
    <property type="entry name" value="MarR/SlyA-like"/>
</dbReference>
<dbReference type="PROSITE" id="PS50995">
    <property type="entry name" value="HTH_MARR_2"/>
    <property type="match status" value="1"/>
</dbReference>
<dbReference type="GeneID" id="97548841"/>
<evidence type="ECO:0000259" key="1">
    <source>
        <dbReference type="PROSITE" id="PS50995"/>
    </source>
</evidence>
<evidence type="ECO:0000313" key="2">
    <source>
        <dbReference type="EMBL" id="PWR74729.1"/>
    </source>
</evidence>
<dbReference type="PANTHER" id="PTHR33164">
    <property type="entry name" value="TRANSCRIPTIONAL REGULATOR, MARR FAMILY"/>
    <property type="match status" value="1"/>
</dbReference>
<dbReference type="Gene3D" id="1.10.10.10">
    <property type="entry name" value="Winged helix-like DNA-binding domain superfamily/Winged helix DNA-binding domain"/>
    <property type="match status" value="1"/>
</dbReference>
<dbReference type="InterPro" id="IPR036388">
    <property type="entry name" value="WH-like_DNA-bd_sf"/>
</dbReference>
<dbReference type="EMBL" id="QGMY01000001">
    <property type="protein sequence ID" value="PWR74729.1"/>
    <property type="molecule type" value="Genomic_DNA"/>
</dbReference>
<dbReference type="SMART" id="SM00347">
    <property type="entry name" value="HTH_MARR"/>
    <property type="match status" value="1"/>
</dbReference>
<dbReference type="RefSeq" id="WP_109966929.1">
    <property type="nucleotide sequence ID" value="NZ_CP176093.1"/>
</dbReference>
<dbReference type="PANTHER" id="PTHR33164:SF57">
    <property type="entry name" value="MARR-FAMILY TRANSCRIPTIONAL REGULATOR"/>
    <property type="match status" value="1"/>
</dbReference>
<dbReference type="InterPro" id="IPR000835">
    <property type="entry name" value="HTH_MarR-typ"/>
</dbReference>
<dbReference type="Proteomes" id="UP000245657">
    <property type="component" value="Unassembled WGS sequence"/>
</dbReference>
<dbReference type="SUPFAM" id="SSF46785">
    <property type="entry name" value="Winged helix' DNA-binding domain"/>
    <property type="match status" value="1"/>
</dbReference>
<dbReference type="GO" id="GO:0003700">
    <property type="term" value="F:DNA-binding transcription factor activity"/>
    <property type="evidence" value="ECO:0007669"/>
    <property type="project" value="InterPro"/>
</dbReference>
<organism evidence="2 3">
    <name type="scientific">Methanospirillum lacunae</name>
    <dbReference type="NCBI Taxonomy" id="668570"/>
    <lineage>
        <taxon>Archaea</taxon>
        <taxon>Methanobacteriati</taxon>
        <taxon>Methanobacteriota</taxon>
        <taxon>Stenosarchaea group</taxon>
        <taxon>Methanomicrobia</taxon>
        <taxon>Methanomicrobiales</taxon>
        <taxon>Methanospirillaceae</taxon>
        <taxon>Methanospirillum</taxon>
    </lineage>
</organism>
<evidence type="ECO:0000313" key="3">
    <source>
        <dbReference type="Proteomes" id="UP000245657"/>
    </source>
</evidence>
<name>A0A2V2N4I3_9EURY</name>
<gene>
    <name evidence="2" type="ORF">DK846_00310</name>
</gene>
<dbReference type="PRINTS" id="PR00598">
    <property type="entry name" value="HTHMARR"/>
</dbReference>
<dbReference type="AlphaFoldDB" id="A0A2V2N4I3"/>
<feature type="domain" description="HTH marR-type" evidence="1">
    <location>
        <begin position="3"/>
        <end position="138"/>
    </location>
</feature>
<dbReference type="GO" id="GO:0006950">
    <property type="term" value="P:response to stress"/>
    <property type="evidence" value="ECO:0007669"/>
    <property type="project" value="TreeGrafter"/>
</dbReference>
<sequence>MSKGNAIALISRVREKANRLIVHELEEHGITGIVPSHGDILHFLYLEKCCTMKDLATKIHRSKPNVTVLVNKLVELGYVKKEKSTDDNRVTYISLTEKGESLKPVFIYVSKKLQKAVYGGLSDEESELLERLLQKVYDEFPKLE</sequence>
<dbReference type="OrthoDB" id="147589at2157"/>
<dbReference type="Pfam" id="PF01047">
    <property type="entry name" value="MarR"/>
    <property type="match status" value="1"/>
</dbReference>
<reference evidence="2 3" key="1">
    <citation type="submission" date="2018-05" db="EMBL/GenBank/DDBJ databases">
        <title>Draft genome of Methanospirillum lacunae Ki8-1.</title>
        <authorList>
            <person name="Dueholm M.S."/>
            <person name="Nielsen P.H."/>
            <person name="Bakmann L.F."/>
            <person name="Otzen D.E."/>
        </authorList>
    </citation>
    <scope>NUCLEOTIDE SEQUENCE [LARGE SCALE GENOMIC DNA]</scope>
    <source>
        <strain evidence="2 3">Ki8-1</strain>
    </source>
</reference>
<protein>
    <submittedName>
        <fullName evidence="2">MarR family transcriptional regulator</fullName>
    </submittedName>
</protein>
<accession>A0A2V2N4I3</accession>
<proteinExistence type="predicted"/>
<keyword evidence="3" id="KW-1185">Reference proteome</keyword>